<dbReference type="KEGG" id="apln:108734201"/>
<name>A0A1W4WAW0_AGRPL</name>
<dbReference type="Gene3D" id="1.25.10.10">
    <property type="entry name" value="Leucine-rich Repeat Variant"/>
    <property type="match status" value="5"/>
</dbReference>
<sequence length="1775" mass="198897">MAGAADELVLLERVFLRVGSAETDEQLQNAVSKFLPPVLLKLSSQQEGVRKKVMELLVHINKRIKSRPSVQLPVESLLVQYQDPVATSFVTNFTIIYLKLGFPRLPVDKQLELVPSVLNAIDLKPQSHQDSLLLLIIPLLGKTEVPTDPAKRASLYGLNEKQQVSKHLLGLLLDMLLLPYGALAPQKSSEEQNSSNDISLPVPPGMSEYSFKRVTVDNPMKPEELEEIKVGIVKFLAHGIFPDDEILIHLVVAAADTRFTVANLADLELKKVIGSVDWSSPLLPMPLYLLFLGSQSQNVKPNMKKSPATTRIRLKLLTYLGRVTGTGFVLPASIQVIFDSLYGTNTNAKLKTLALNFATNLVRSAEEASLCKVAAILMSGLLKLIREGEPSHQSQAFIIIGMIGRRFPSVVYHDVGLLEMFFKNLETANPDLKLQIREGLLNLILAYKYDVNPKEADKDGRMNILFVLVKYFANSEEPMVRFAAVRSVATIFPPNHVPSKFLLLMSTGDNKDDVSMEAFKALYGTGRKNEIDLTKARKTNGGNRPVLPPFDEITKYVYNEVESRVKDTSKCVHIANYILPFTSAVFTEMIIYLRLCLLQNLDIPLTREILRHPNEYSPKIRSYLEELYNDNDTVEKSPLIQYVTLIRQLLIANIAIEPLSCMVEIIGCLPQLHKILLYERQWIRDQLNSTKEEIRDSISILYAIIVNESFDDDKFEEELNFFVSQTSSKNLEVQHGAILALSNLLERRITTKRTPKDLLKWELFKESVQKIVHFFRYQNPLLLSAASTGIGLIGRSIALPLEDGKNNTSDSPDAKRPTNSKTTKFSVVSCLLDVMNNVKNPAKLRESAARSLGLLCVGENFPHTQYVIDGLLNTAKETKDVEVHFTVGESLVMCVQSIWSPEARDYWSILPEDHTPVDTMCEQPSDETLTDLLNKLINMASQTHPNVRQASCIWLLALIKRCDQRVPLKEKLTVIQKIFMEFLGENNDIVQDVASKGICLIYDISKSEELLNSLVDQLMMGRRQAMQVTSDTKLFEEGQLGKTPTGGNLTTYKELCALASDLNKPDLIYQFMNLANHNAIWNSKKGAAFGFSSLAEKCGEHLKPHLPKIIPKLYRYQFDPNPNIQASMQNIWHVLVPETQKTLELYHNDILDDLMLNMNSSQFRVRQSCCLALQDVLKGAGNKSIHDCVDRLEELWTKLFRVMDDHHEATRLIANKTARVFSKLCIRGCDLNQGKAGVRMVQAVLPVMLNQGITSCVAEVRTVSLQTVSELVGAAGNQLKPFLVQLIPALLQATGELESSKLSYLSTYLGGNREIQEEVDSVRATFAKSHFTTETVTKCLQYVDSSILEELTPKITELMKGSSSLGSRIACAHFITLLVVQVGHDLQPYAGKFLASLVNGLTDRNAAIRKHYAVAIGHLVSRAKDSSIEKLLAKIKHWYFEREDNSIRSACAYTIQSIGNHNQEILKQYSNEILPLVFFAMHAEKTEETETTIETWNDIWSENSPGMESGIKQNIEEICMILKTGLESPSWTMKAQAANAVSTVANKLGTSMGAQHRNSLIQILLTGLNGRTWNGKQKLMNALASICTSCKDSLKNDQNFDPQPMVEAIIKESRKDEVTYKTHALRALGDILSSLQIDKFEEVYNITQTLLICEDSVSSSSSSSSANKDKDEEEMAANRDNNIKVKEVAYEVLGKAWPQNSNAGTQEKYRELFAKHCVDCLPYNTRSVQVCVMAALREFVEKLDLLGKDKLTTEEEEALERILENVLKAVTFSFG</sequence>
<protein>
    <submittedName>
        <fullName evidence="10">Proteasome adapter and scaffold protein ECM29</fullName>
    </submittedName>
</protein>
<dbReference type="Pfam" id="PF24492">
    <property type="entry name" value="HEAT_ECM29"/>
    <property type="match status" value="1"/>
</dbReference>
<dbReference type="SUPFAM" id="SSF48371">
    <property type="entry name" value="ARM repeat"/>
    <property type="match status" value="3"/>
</dbReference>
<dbReference type="Pfam" id="PF23702">
    <property type="entry name" value="ARM_ECM29"/>
    <property type="match status" value="1"/>
</dbReference>
<evidence type="ECO:0000256" key="4">
    <source>
        <dbReference type="ARBA" id="ARBA00022942"/>
    </source>
</evidence>
<evidence type="ECO:0000256" key="5">
    <source>
        <dbReference type="SAM" id="MobiDB-lite"/>
    </source>
</evidence>
<keyword evidence="3" id="KW-0677">Repeat</keyword>
<dbReference type="InterPro" id="IPR055443">
    <property type="entry name" value="HEAT_ECM29"/>
</dbReference>
<evidence type="ECO:0000256" key="2">
    <source>
        <dbReference type="ARBA" id="ARBA00022490"/>
    </source>
</evidence>
<dbReference type="GO" id="GO:0043248">
    <property type="term" value="P:proteasome assembly"/>
    <property type="evidence" value="ECO:0007669"/>
    <property type="project" value="InterPro"/>
</dbReference>
<dbReference type="GO" id="GO:0005737">
    <property type="term" value="C:cytoplasm"/>
    <property type="evidence" value="ECO:0007669"/>
    <property type="project" value="UniProtKB-SubCell"/>
</dbReference>
<keyword evidence="4 10" id="KW-0647">Proteasome</keyword>
<keyword evidence="2" id="KW-0963">Cytoplasm</keyword>
<dbReference type="PANTHER" id="PTHR23346:SF19">
    <property type="entry name" value="PROTEASOME ADAPTER AND SCAFFOLD PROTEIN ECM29"/>
    <property type="match status" value="1"/>
</dbReference>
<dbReference type="Proteomes" id="UP000192223">
    <property type="component" value="Unplaced"/>
</dbReference>
<dbReference type="RefSeq" id="XP_018321144.1">
    <property type="nucleotide sequence ID" value="XM_018465642.2"/>
</dbReference>
<dbReference type="InterPro" id="IPR024372">
    <property type="entry name" value="Ecm29_N"/>
</dbReference>
<dbReference type="Pfam" id="PF23731">
    <property type="entry name" value="ARM_ECM29_C"/>
    <property type="match status" value="1"/>
</dbReference>
<dbReference type="STRING" id="224129.A0A1W4WAW0"/>
<dbReference type="InterPro" id="IPR011989">
    <property type="entry name" value="ARM-like"/>
</dbReference>
<dbReference type="InterPro" id="IPR055444">
    <property type="entry name" value="ARM_ECM29"/>
</dbReference>
<keyword evidence="9" id="KW-1185">Reference proteome</keyword>
<evidence type="ECO:0000259" key="6">
    <source>
        <dbReference type="Pfam" id="PF13001"/>
    </source>
</evidence>
<dbReference type="GO" id="GO:0036503">
    <property type="term" value="P:ERAD pathway"/>
    <property type="evidence" value="ECO:0007669"/>
    <property type="project" value="TreeGrafter"/>
</dbReference>
<dbReference type="FunCoup" id="A0A1W4WAW0">
    <property type="interactions" value="2093"/>
</dbReference>
<proteinExistence type="predicted"/>
<gene>
    <name evidence="10" type="primary">LOC108734201</name>
</gene>
<dbReference type="GO" id="GO:0005634">
    <property type="term" value="C:nucleus"/>
    <property type="evidence" value="ECO:0007669"/>
    <property type="project" value="TreeGrafter"/>
</dbReference>
<feature type="region of interest" description="Disordered" evidence="5">
    <location>
        <begin position="1658"/>
        <end position="1678"/>
    </location>
</feature>
<dbReference type="InterPro" id="IPR016024">
    <property type="entry name" value="ARM-type_fold"/>
</dbReference>
<dbReference type="OrthoDB" id="16066at2759"/>
<dbReference type="PANTHER" id="PTHR23346">
    <property type="entry name" value="TRANSLATIONAL ACTIVATOR GCN1-RELATED"/>
    <property type="match status" value="1"/>
</dbReference>
<evidence type="ECO:0000259" key="7">
    <source>
        <dbReference type="Pfam" id="PF23702"/>
    </source>
</evidence>
<accession>A0A1W4WAW0</accession>
<feature type="domain" description="Proteasome component Ecm29 N-terminal" evidence="6">
    <location>
        <begin position="11"/>
        <end position="505"/>
    </location>
</feature>
<dbReference type="InParanoid" id="A0A1W4WAW0"/>
<reference evidence="10" key="1">
    <citation type="submission" date="2025-08" db="UniProtKB">
        <authorList>
            <consortium name="RefSeq"/>
        </authorList>
    </citation>
    <scope>IDENTIFICATION</scope>
    <source>
        <tissue evidence="10">Entire body</tissue>
    </source>
</reference>
<evidence type="ECO:0000313" key="9">
    <source>
        <dbReference type="Proteomes" id="UP000192223"/>
    </source>
</evidence>
<evidence type="ECO:0000259" key="8">
    <source>
        <dbReference type="Pfam" id="PF24492"/>
    </source>
</evidence>
<evidence type="ECO:0000313" key="10">
    <source>
        <dbReference type="RefSeq" id="XP_018321144.1"/>
    </source>
</evidence>
<organism evidence="9 10">
    <name type="scientific">Agrilus planipennis</name>
    <name type="common">Emerald ash borer</name>
    <name type="synonym">Agrilus marcopoli</name>
    <dbReference type="NCBI Taxonomy" id="224129"/>
    <lineage>
        <taxon>Eukaryota</taxon>
        <taxon>Metazoa</taxon>
        <taxon>Ecdysozoa</taxon>
        <taxon>Arthropoda</taxon>
        <taxon>Hexapoda</taxon>
        <taxon>Insecta</taxon>
        <taxon>Pterygota</taxon>
        <taxon>Neoptera</taxon>
        <taxon>Endopterygota</taxon>
        <taxon>Coleoptera</taxon>
        <taxon>Polyphaga</taxon>
        <taxon>Elateriformia</taxon>
        <taxon>Buprestoidea</taxon>
        <taxon>Buprestidae</taxon>
        <taxon>Agrilinae</taxon>
        <taxon>Agrilus</taxon>
    </lineage>
</organism>
<feature type="domain" description="Proteasome adapter and scaffold protein ECM29 HEAT-repeat" evidence="8">
    <location>
        <begin position="1279"/>
        <end position="1440"/>
    </location>
</feature>
<evidence type="ECO:0000256" key="3">
    <source>
        <dbReference type="ARBA" id="ARBA00022737"/>
    </source>
</evidence>
<dbReference type="GeneID" id="108734201"/>
<dbReference type="Pfam" id="PF13001">
    <property type="entry name" value="ECM29_N"/>
    <property type="match status" value="1"/>
</dbReference>
<dbReference type="GO" id="GO:0000502">
    <property type="term" value="C:proteasome complex"/>
    <property type="evidence" value="ECO:0007669"/>
    <property type="project" value="UniProtKB-KW"/>
</dbReference>
<feature type="domain" description="ECM29 ARM-like repeats" evidence="7">
    <location>
        <begin position="607"/>
        <end position="793"/>
    </location>
</feature>
<dbReference type="GO" id="GO:0060090">
    <property type="term" value="F:molecular adaptor activity"/>
    <property type="evidence" value="ECO:0007669"/>
    <property type="project" value="InterPro"/>
</dbReference>
<evidence type="ECO:0000256" key="1">
    <source>
        <dbReference type="ARBA" id="ARBA00004496"/>
    </source>
</evidence>
<comment type="subcellular location">
    <subcellularLocation>
        <location evidence="1">Cytoplasm</location>
    </subcellularLocation>
</comment>